<sequence>MLDPNQKAVVIGISGCSSSGKTTLARLLRDIFPNTFILHEDDFYKPESEIPMKDGLTNWDCPEALSIPDMTAALEHIRATGELPVSSTMNLTRPFLSRRHTHGSSSSTSSSSSIYYPPSSSSAAANKAPPSPEGPGKTITTAKSKSLSNSPKQPTLDSKEDLNSVGPCPITTDFINKIKARVADWLQPSSPGHRVLHRLSSQQPLKICIIDGFLLYSPPPLLPATLLSQMDIKLFLLVSKAKALQRREARDGYVTLEGFWKDPPGYVEKIVWPEYVRAHEWMFEGGDVEGGKVKAEEVSKRLGVLVNQKEGETKMDRDFGETLEWAVESIMRELERLVLGHEDKKEEGQQKDGEKEREEEAIALNSFAMKKKWAAAQRERNARELLIKEAQEQKQQQEE</sequence>
<reference evidence="2 3" key="1">
    <citation type="submission" date="2023-09" db="EMBL/GenBank/DDBJ databases">
        <title>Multi-omics analysis of a traditional fermented food reveals byproduct-associated fungal strains for waste-to-food upcycling.</title>
        <authorList>
            <consortium name="Lawrence Berkeley National Laboratory"/>
            <person name="Rekdal V.M."/>
            <person name="Villalobos-Escobedo J.M."/>
            <person name="Rodriguez-Valeron N."/>
            <person name="Garcia M.O."/>
            <person name="Vasquez D.P."/>
            <person name="Damayanti I."/>
            <person name="Sorensen P.M."/>
            <person name="Baidoo E.E."/>
            <person name="De Carvalho A.C."/>
            <person name="Riley R."/>
            <person name="Lipzen A."/>
            <person name="He G."/>
            <person name="Yan M."/>
            <person name="Haridas S."/>
            <person name="Daum C."/>
            <person name="Yoshinaga Y."/>
            <person name="Ng V."/>
            <person name="Grigoriev I.V."/>
            <person name="Munk R."/>
            <person name="Nuraida L."/>
            <person name="Wijaya C.H."/>
            <person name="Morales P.-C."/>
            <person name="Keasling J.D."/>
        </authorList>
    </citation>
    <scope>NUCLEOTIDE SEQUENCE [LARGE SCALE GENOMIC DNA]</scope>
    <source>
        <strain evidence="2 3">FGSC 2613</strain>
    </source>
</reference>
<dbReference type="CDD" id="cd02024">
    <property type="entry name" value="NRK1"/>
    <property type="match status" value="1"/>
</dbReference>
<proteinExistence type="predicted"/>
<dbReference type="SUPFAM" id="SSF52540">
    <property type="entry name" value="P-loop containing nucleoside triphosphate hydrolases"/>
    <property type="match status" value="1"/>
</dbReference>
<dbReference type="GO" id="GO:0016787">
    <property type="term" value="F:hydrolase activity"/>
    <property type="evidence" value="ECO:0007669"/>
    <property type="project" value="UniProtKB-KW"/>
</dbReference>
<dbReference type="InterPro" id="IPR027417">
    <property type="entry name" value="P-loop_NTPase"/>
</dbReference>
<keyword evidence="3" id="KW-1185">Reference proteome</keyword>
<evidence type="ECO:0000313" key="3">
    <source>
        <dbReference type="Proteomes" id="UP001451303"/>
    </source>
</evidence>
<dbReference type="EMBL" id="JAVLET010000004">
    <property type="protein sequence ID" value="KAL0470989.1"/>
    <property type="molecule type" value="Genomic_DNA"/>
</dbReference>
<gene>
    <name evidence="2" type="ORF">QR685DRAFT_525144</name>
</gene>
<evidence type="ECO:0000256" key="1">
    <source>
        <dbReference type="SAM" id="MobiDB-lite"/>
    </source>
</evidence>
<name>A0ABR3DEH2_NEUIN</name>
<feature type="compositionally biased region" description="Low complexity" evidence="1">
    <location>
        <begin position="104"/>
        <end position="128"/>
    </location>
</feature>
<accession>A0ABR3DEH2</accession>
<feature type="region of interest" description="Disordered" evidence="1">
    <location>
        <begin position="98"/>
        <end position="164"/>
    </location>
</feature>
<keyword evidence="2" id="KW-0378">Hydrolase</keyword>
<dbReference type="PANTHER" id="PTHR10285">
    <property type="entry name" value="URIDINE KINASE"/>
    <property type="match status" value="1"/>
</dbReference>
<comment type="caution">
    <text evidence="2">The sequence shown here is derived from an EMBL/GenBank/DDBJ whole genome shotgun (WGS) entry which is preliminary data.</text>
</comment>
<dbReference type="Gene3D" id="3.40.50.300">
    <property type="entry name" value="P-loop containing nucleotide triphosphate hydrolases"/>
    <property type="match status" value="1"/>
</dbReference>
<dbReference type="PRINTS" id="PR00988">
    <property type="entry name" value="URIDINKINASE"/>
</dbReference>
<organism evidence="2 3">
    <name type="scientific">Neurospora intermedia</name>
    <dbReference type="NCBI Taxonomy" id="5142"/>
    <lineage>
        <taxon>Eukaryota</taxon>
        <taxon>Fungi</taxon>
        <taxon>Dikarya</taxon>
        <taxon>Ascomycota</taxon>
        <taxon>Pezizomycotina</taxon>
        <taxon>Sordariomycetes</taxon>
        <taxon>Sordariomycetidae</taxon>
        <taxon>Sordariales</taxon>
        <taxon>Sordariaceae</taxon>
        <taxon>Neurospora</taxon>
    </lineage>
</organism>
<evidence type="ECO:0000313" key="2">
    <source>
        <dbReference type="EMBL" id="KAL0470989.1"/>
    </source>
</evidence>
<dbReference type="Proteomes" id="UP001451303">
    <property type="component" value="Unassembled WGS sequence"/>
</dbReference>
<feature type="compositionally biased region" description="Polar residues" evidence="1">
    <location>
        <begin position="138"/>
        <end position="156"/>
    </location>
</feature>
<protein>
    <submittedName>
        <fullName evidence="2">P-loop containing nucleoside triphosphate hydrolase protein</fullName>
    </submittedName>
</protein>